<dbReference type="Proteomes" id="UP001224775">
    <property type="component" value="Unassembled WGS sequence"/>
</dbReference>
<name>A0AAD8XZX4_9STRA</name>
<sequence>MMMMMVRAPTYISYYIIAFQRDESLGGLFSVTEEEQKSIRALNIRGKDHAQQKFAVIMAAYLFELGYDLAHLIPTCREALALKIADYIVPLKRKIIHVVDCGVA</sequence>
<protein>
    <submittedName>
        <fullName evidence="1">Uncharacterized protein</fullName>
    </submittedName>
</protein>
<proteinExistence type="predicted"/>
<evidence type="ECO:0000313" key="2">
    <source>
        <dbReference type="Proteomes" id="UP001224775"/>
    </source>
</evidence>
<comment type="caution">
    <text evidence="1">The sequence shown here is derived from an EMBL/GenBank/DDBJ whole genome shotgun (WGS) entry which is preliminary data.</text>
</comment>
<gene>
    <name evidence="1" type="ORF">QTG54_012328</name>
</gene>
<accession>A0AAD8XZX4</accession>
<dbReference type="AlphaFoldDB" id="A0AAD8XZX4"/>
<reference evidence="1" key="1">
    <citation type="submission" date="2023-06" db="EMBL/GenBank/DDBJ databases">
        <title>Survivors Of The Sea: Transcriptome response of Skeletonema marinoi to long-term dormancy.</title>
        <authorList>
            <person name="Pinder M.I.M."/>
            <person name="Kourtchenko O."/>
            <person name="Robertson E.K."/>
            <person name="Larsson T."/>
            <person name="Maumus F."/>
            <person name="Osuna-Cruz C.M."/>
            <person name="Vancaester E."/>
            <person name="Stenow R."/>
            <person name="Vandepoele K."/>
            <person name="Ploug H."/>
            <person name="Bruchert V."/>
            <person name="Godhe A."/>
            <person name="Topel M."/>
        </authorList>
    </citation>
    <scope>NUCLEOTIDE SEQUENCE</scope>
    <source>
        <strain evidence="1">R05AC</strain>
    </source>
</reference>
<keyword evidence="2" id="KW-1185">Reference proteome</keyword>
<dbReference type="EMBL" id="JATAAI010000027">
    <property type="protein sequence ID" value="KAK1736883.1"/>
    <property type="molecule type" value="Genomic_DNA"/>
</dbReference>
<evidence type="ECO:0000313" key="1">
    <source>
        <dbReference type="EMBL" id="KAK1736883.1"/>
    </source>
</evidence>
<organism evidence="1 2">
    <name type="scientific">Skeletonema marinoi</name>
    <dbReference type="NCBI Taxonomy" id="267567"/>
    <lineage>
        <taxon>Eukaryota</taxon>
        <taxon>Sar</taxon>
        <taxon>Stramenopiles</taxon>
        <taxon>Ochrophyta</taxon>
        <taxon>Bacillariophyta</taxon>
        <taxon>Coscinodiscophyceae</taxon>
        <taxon>Thalassiosirophycidae</taxon>
        <taxon>Thalassiosirales</taxon>
        <taxon>Skeletonemataceae</taxon>
        <taxon>Skeletonema</taxon>
        <taxon>Skeletonema marinoi-dohrnii complex</taxon>
    </lineage>
</organism>